<evidence type="ECO:0000256" key="2">
    <source>
        <dbReference type="ARBA" id="ARBA00023002"/>
    </source>
</evidence>
<protein>
    <submittedName>
        <fullName evidence="4">Nitroreductase</fullName>
    </submittedName>
</protein>
<dbReference type="Proteomes" id="UP000266287">
    <property type="component" value="Unassembled WGS sequence"/>
</dbReference>
<dbReference type="GO" id="GO:0016491">
    <property type="term" value="F:oxidoreductase activity"/>
    <property type="evidence" value="ECO:0007669"/>
    <property type="project" value="UniProtKB-KW"/>
</dbReference>
<dbReference type="Gene3D" id="3.40.109.10">
    <property type="entry name" value="NADH Oxidase"/>
    <property type="match status" value="1"/>
</dbReference>
<dbReference type="PANTHER" id="PTHR43673">
    <property type="entry name" value="NAD(P)H NITROREDUCTASE YDGI-RELATED"/>
    <property type="match status" value="1"/>
</dbReference>
<proteinExistence type="inferred from homology"/>
<feature type="domain" description="Nitroreductase" evidence="3">
    <location>
        <begin position="7"/>
        <end position="73"/>
    </location>
</feature>
<organism evidence="4 5">
    <name type="scientific">candidate division NPL-UPA2 bacterium Unc8</name>
    <dbReference type="NCBI Taxonomy" id="1980939"/>
    <lineage>
        <taxon>Bacteria</taxon>
    </lineage>
</organism>
<dbReference type="InterPro" id="IPR000415">
    <property type="entry name" value="Nitroreductase-like"/>
</dbReference>
<evidence type="ECO:0000256" key="1">
    <source>
        <dbReference type="ARBA" id="ARBA00007118"/>
    </source>
</evidence>
<name>A0A399FZM0_UNCN2</name>
<feature type="domain" description="Nitroreductase" evidence="3">
    <location>
        <begin position="98"/>
        <end position="149"/>
    </location>
</feature>
<dbReference type="EMBL" id="NDHY01000003">
    <property type="protein sequence ID" value="RII00563.1"/>
    <property type="molecule type" value="Genomic_DNA"/>
</dbReference>
<dbReference type="PANTHER" id="PTHR43673:SF10">
    <property type="entry name" value="NADH DEHYDROGENASE_NAD(P)H NITROREDUCTASE XCC3605-RELATED"/>
    <property type="match status" value="1"/>
</dbReference>
<reference evidence="4 5" key="1">
    <citation type="submission" date="2018-08" db="EMBL/GenBank/DDBJ databases">
        <title>Draft genome of candidate division NPL-UPA2 bacterium Unc8 that adapted to ultra-basic serpentinizing groundwater.</title>
        <authorList>
            <person name="Ishii S."/>
            <person name="Suzuki S."/>
            <person name="Nealson K.H."/>
        </authorList>
    </citation>
    <scope>NUCLEOTIDE SEQUENCE [LARGE SCALE GENOMIC DNA]</scope>
    <source>
        <strain evidence="4">Unc8</strain>
    </source>
</reference>
<keyword evidence="2" id="KW-0560">Oxidoreductase</keyword>
<dbReference type="SUPFAM" id="SSF55469">
    <property type="entry name" value="FMN-dependent nitroreductase-like"/>
    <property type="match status" value="1"/>
</dbReference>
<dbReference type="CDD" id="cd02139">
    <property type="entry name" value="nitroreductase"/>
    <property type="match status" value="1"/>
</dbReference>
<evidence type="ECO:0000259" key="3">
    <source>
        <dbReference type="Pfam" id="PF00881"/>
    </source>
</evidence>
<dbReference type="InterPro" id="IPR029479">
    <property type="entry name" value="Nitroreductase"/>
</dbReference>
<accession>A0A399FZM0</accession>
<dbReference type="Pfam" id="PF00881">
    <property type="entry name" value="Nitroreductase"/>
    <property type="match status" value="2"/>
</dbReference>
<gene>
    <name evidence="4" type="ORF">B9J77_02210</name>
</gene>
<comment type="caution">
    <text evidence="4">The sequence shown here is derived from an EMBL/GenBank/DDBJ whole genome shotgun (WGS) entry which is preliminary data.</text>
</comment>
<evidence type="ECO:0000313" key="4">
    <source>
        <dbReference type="EMBL" id="RII00563.1"/>
    </source>
</evidence>
<sequence length="173" mass="19245">MDVQKAIRARRSIRKYSPREISEYKLTKVLEAMRLAPSAKNLQPWKFIIINNEEIKRKLIPACRGQAFVAEAPIIVAGCALLNEAWGGMGGYMSSYPIDLAIAIDHLTLIATEEGLGTCWIGAFDEGEVKKILKVPEGVRVVALTPLGYPLSKKHTLTPRKALTEIICYNEYS</sequence>
<comment type="similarity">
    <text evidence="1">Belongs to the nitroreductase family.</text>
</comment>
<dbReference type="AlphaFoldDB" id="A0A399FZM0"/>
<evidence type="ECO:0000313" key="5">
    <source>
        <dbReference type="Proteomes" id="UP000266287"/>
    </source>
</evidence>